<organism evidence="1">
    <name type="scientific">Podoviridae sp. ctUS21</name>
    <dbReference type="NCBI Taxonomy" id="2826557"/>
    <lineage>
        <taxon>Viruses</taxon>
        <taxon>Duplodnaviria</taxon>
        <taxon>Heunggongvirae</taxon>
        <taxon>Uroviricota</taxon>
        <taxon>Caudoviricetes</taxon>
    </lineage>
</organism>
<dbReference type="EMBL" id="BK014959">
    <property type="protein sequence ID" value="DAD84379.1"/>
    <property type="molecule type" value="Genomic_DNA"/>
</dbReference>
<accession>A0A8S5MQY8</accession>
<protein>
    <submittedName>
        <fullName evidence="1">Uncharacterized protein</fullName>
    </submittedName>
</protein>
<reference evidence="1" key="1">
    <citation type="journal article" date="2021" name="Proc. Natl. Acad. Sci. U.S.A.">
        <title>A Catalog of Tens of Thousands of Viruses from Human Metagenomes Reveals Hidden Associations with Chronic Diseases.</title>
        <authorList>
            <person name="Tisza M.J."/>
            <person name="Buck C.B."/>
        </authorList>
    </citation>
    <scope>NUCLEOTIDE SEQUENCE</scope>
    <source>
        <strain evidence="1">CtUS21</strain>
    </source>
</reference>
<evidence type="ECO:0000313" key="1">
    <source>
        <dbReference type="EMBL" id="DAD84379.1"/>
    </source>
</evidence>
<sequence>MPPKASEQSSIFHGDHASGIIISDITATSAQIPKSKRNYFQSSKIIHSDKIPQSIHATT</sequence>
<proteinExistence type="predicted"/>
<name>A0A8S5MQY8_9CAUD</name>